<dbReference type="PATRIC" id="fig|1434120.4.peg.1014"/>
<dbReference type="SUPFAM" id="SSF161070">
    <property type="entry name" value="SNF-like"/>
    <property type="match status" value="1"/>
</dbReference>
<evidence type="ECO:0000313" key="1">
    <source>
        <dbReference type="EMBL" id="AKB27518.1"/>
    </source>
</evidence>
<dbReference type="InterPro" id="IPR037272">
    <property type="entry name" value="SNS_sf"/>
</dbReference>
<keyword evidence="2" id="KW-1185">Reference proteome</keyword>
<dbReference type="AlphaFoldDB" id="A0A0E3P2E8"/>
<accession>A0A0E3P2E8</accession>
<dbReference type="HOGENOM" id="CLU_3094159_0_0_2"/>
<evidence type="ECO:0000313" key="2">
    <source>
        <dbReference type="Proteomes" id="UP000033111"/>
    </source>
</evidence>
<reference evidence="1 2" key="1">
    <citation type="submission" date="2014-07" db="EMBL/GenBank/DDBJ databases">
        <title>Methanogenic archaea and the global carbon cycle.</title>
        <authorList>
            <person name="Henriksen J.R."/>
            <person name="Luke J."/>
            <person name="Reinhart S."/>
            <person name="Benedict M.N."/>
            <person name="Youngblut N.D."/>
            <person name="Metcalf M.E."/>
            <person name="Whitaker R.J."/>
            <person name="Metcalf W.W."/>
        </authorList>
    </citation>
    <scope>NUCLEOTIDE SEQUENCE [LARGE SCALE GENOMIC DNA]</scope>
    <source>
        <strain evidence="1 2">T4/M</strain>
    </source>
</reference>
<dbReference type="Proteomes" id="UP000033111">
    <property type="component" value="Chromosome"/>
</dbReference>
<name>A0A0E3P2E8_9EURY</name>
<gene>
    <name evidence="1" type="ORF">MSSIT_0799</name>
</gene>
<sequence length="51" mass="5768">MFLTFAAMTTVIAVFENIMAFTIDDWGWERKKASPRNGIPIFIFSLPCVLG</sequence>
<dbReference type="EMBL" id="CP009506">
    <property type="protein sequence ID" value="AKB27518.1"/>
    <property type="molecule type" value="Genomic_DNA"/>
</dbReference>
<proteinExistence type="predicted"/>
<dbReference type="KEGG" id="msw:MSSIT_0799"/>
<protein>
    <submittedName>
        <fullName evidence="1">Sodium/chloride-dependent transporter</fullName>
    </submittedName>
</protein>
<organism evidence="1 2">
    <name type="scientific">Methanosarcina siciliae T4/M</name>
    <dbReference type="NCBI Taxonomy" id="1434120"/>
    <lineage>
        <taxon>Archaea</taxon>
        <taxon>Methanobacteriati</taxon>
        <taxon>Methanobacteriota</taxon>
        <taxon>Stenosarchaea group</taxon>
        <taxon>Methanomicrobia</taxon>
        <taxon>Methanosarcinales</taxon>
        <taxon>Methanosarcinaceae</taxon>
        <taxon>Methanosarcina</taxon>
    </lineage>
</organism>